<dbReference type="STRING" id="104663.SAMN04488121_103218"/>
<dbReference type="Proteomes" id="UP000199045">
    <property type="component" value="Unassembled WGS sequence"/>
</dbReference>
<dbReference type="AlphaFoldDB" id="A0A1G7QWH5"/>
<sequence length="266" mass="29287">MKIRTIRLAFLLLVSVFILTDIYAQSSSSKHPVYVLVHGAWHGGWCWQRVSSQLREHGGIVYTPTLSGLGEHKNILSPAVNLETHISDIVNLIEMEDLHNVILVGHSYAGTVIAGVADRIPERLSKLVFLDAILPENGQSAFSIQPKAVQDVMLKAAEKDSGLTLPAWSAETFGVSNPTDISWVNARLVGHPFRTFTQPLVLQHPYGNHLPLIYIACTVKMLPAIVPFAEKTKNSKDWQYYALATGHDAMITEPGKTAALLESFAK</sequence>
<dbReference type="RefSeq" id="WP_089832585.1">
    <property type="nucleotide sequence ID" value="NZ_FNBN01000003.1"/>
</dbReference>
<reference evidence="2 3" key="1">
    <citation type="submission" date="2016-10" db="EMBL/GenBank/DDBJ databases">
        <authorList>
            <person name="de Groot N.N."/>
        </authorList>
    </citation>
    <scope>NUCLEOTIDE SEQUENCE [LARGE SCALE GENOMIC DNA]</scope>
    <source>
        <strain evidence="2 3">DSM 527</strain>
    </source>
</reference>
<dbReference type="EMBL" id="FNBN01000003">
    <property type="protein sequence ID" value="SDG02794.1"/>
    <property type="molecule type" value="Genomic_DNA"/>
</dbReference>
<dbReference type="InterPro" id="IPR052897">
    <property type="entry name" value="Sec-Metab_Biosynth_Hydrolase"/>
</dbReference>
<dbReference type="InterPro" id="IPR000073">
    <property type="entry name" value="AB_hydrolase_1"/>
</dbReference>
<dbReference type="Pfam" id="PF12697">
    <property type="entry name" value="Abhydrolase_6"/>
    <property type="match status" value="1"/>
</dbReference>
<organism evidence="2 3">
    <name type="scientific">Chitinophaga filiformis</name>
    <name type="common">Myxococcus filiformis</name>
    <name type="synonym">Flexibacter filiformis</name>
    <dbReference type="NCBI Taxonomy" id="104663"/>
    <lineage>
        <taxon>Bacteria</taxon>
        <taxon>Pseudomonadati</taxon>
        <taxon>Bacteroidota</taxon>
        <taxon>Chitinophagia</taxon>
        <taxon>Chitinophagales</taxon>
        <taxon>Chitinophagaceae</taxon>
        <taxon>Chitinophaga</taxon>
    </lineage>
</organism>
<dbReference type="PANTHER" id="PTHR37017">
    <property type="entry name" value="AB HYDROLASE-1 DOMAIN-CONTAINING PROTEIN-RELATED"/>
    <property type="match status" value="1"/>
</dbReference>
<dbReference type="InterPro" id="IPR029058">
    <property type="entry name" value="AB_hydrolase_fold"/>
</dbReference>
<name>A0A1G7QWH5_CHIFI</name>
<evidence type="ECO:0000313" key="2">
    <source>
        <dbReference type="EMBL" id="SDG02794.1"/>
    </source>
</evidence>
<evidence type="ECO:0000259" key="1">
    <source>
        <dbReference type="Pfam" id="PF12697"/>
    </source>
</evidence>
<dbReference type="Gene3D" id="3.40.50.1820">
    <property type="entry name" value="alpha/beta hydrolase"/>
    <property type="match status" value="1"/>
</dbReference>
<dbReference type="OrthoDB" id="9112061at2"/>
<dbReference type="SUPFAM" id="SSF53474">
    <property type="entry name" value="alpha/beta-Hydrolases"/>
    <property type="match status" value="1"/>
</dbReference>
<dbReference type="PANTHER" id="PTHR37017:SF11">
    <property type="entry name" value="ESTERASE_LIPASE_THIOESTERASE DOMAIN-CONTAINING PROTEIN"/>
    <property type="match status" value="1"/>
</dbReference>
<accession>A0A1G7QWH5</accession>
<feature type="domain" description="AB hydrolase-1" evidence="1">
    <location>
        <begin position="35"/>
        <end position="259"/>
    </location>
</feature>
<evidence type="ECO:0000313" key="3">
    <source>
        <dbReference type="Proteomes" id="UP000199045"/>
    </source>
</evidence>
<protein>
    <submittedName>
        <fullName evidence="2">Pimeloyl-ACP methyl ester carboxylesterase</fullName>
    </submittedName>
</protein>
<proteinExistence type="predicted"/>
<gene>
    <name evidence="2" type="ORF">SAMN04488121_103218</name>
</gene>